<dbReference type="SUPFAM" id="SSF51306">
    <property type="entry name" value="LexA/Signal peptidase"/>
    <property type="match status" value="1"/>
</dbReference>
<name>A0A6L5YMA8_9FIRM</name>
<dbReference type="PRINTS" id="PR00727">
    <property type="entry name" value="LEADERPTASE"/>
</dbReference>
<evidence type="ECO:0000313" key="8">
    <source>
        <dbReference type="EMBL" id="MST73540.1"/>
    </source>
</evidence>
<keyword evidence="6" id="KW-0645">Protease</keyword>
<keyword evidence="6" id="KW-0812">Transmembrane</keyword>
<keyword evidence="6" id="KW-0472">Membrane</keyword>
<comment type="caution">
    <text evidence="8">The sequence shown here is derived from an EMBL/GenBank/DDBJ whole genome shotgun (WGS) entry which is preliminary data.</text>
</comment>
<organism evidence="8 9">
    <name type="scientific">Roseburia porci</name>
    <dbReference type="NCBI Taxonomy" id="2605790"/>
    <lineage>
        <taxon>Bacteria</taxon>
        <taxon>Bacillati</taxon>
        <taxon>Bacillota</taxon>
        <taxon>Clostridia</taxon>
        <taxon>Lachnospirales</taxon>
        <taxon>Lachnospiraceae</taxon>
        <taxon>Roseburia</taxon>
    </lineage>
</organism>
<dbReference type="Proteomes" id="UP000474024">
    <property type="component" value="Unassembled WGS sequence"/>
</dbReference>
<dbReference type="InterPro" id="IPR036286">
    <property type="entry name" value="LexA/Signal_pep-like_sf"/>
</dbReference>
<keyword evidence="5 6" id="KW-0378">Hydrolase</keyword>
<feature type="transmembrane region" description="Helical" evidence="6">
    <location>
        <begin position="21"/>
        <end position="47"/>
    </location>
</feature>
<comment type="subcellular location">
    <subcellularLocation>
        <location evidence="2">Cell membrane</location>
        <topology evidence="2">Single-pass type II membrane protein</topology>
    </subcellularLocation>
    <subcellularLocation>
        <location evidence="6">Membrane</location>
        <topology evidence="6">Single-pass type II membrane protein</topology>
    </subcellularLocation>
</comment>
<dbReference type="PANTHER" id="PTHR43390:SF1">
    <property type="entry name" value="CHLOROPLAST PROCESSING PEPTIDASE"/>
    <property type="match status" value="1"/>
</dbReference>
<keyword evidence="9" id="KW-1185">Reference proteome</keyword>
<dbReference type="InterPro" id="IPR019533">
    <property type="entry name" value="Peptidase_S26"/>
</dbReference>
<comment type="catalytic activity">
    <reaction evidence="1 6">
        <text>Cleavage of hydrophobic, N-terminal signal or leader sequences from secreted and periplasmic proteins.</text>
        <dbReference type="EC" id="3.4.21.89"/>
    </reaction>
</comment>
<evidence type="ECO:0000256" key="3">
    <source>
        <dbReference type="ARBA" id="ARBA00009370"/>
    </source>
</evidence>
<dbReference type="GO" id="GO:0006465">
    <property type="term" value="P:signal peptide processing"/>
    <property type="evidence" value="ECO:0007669"/>
    <property type="project" value="InterPro"/>
</dbReference>
<dbReference type="PROSITE" id="PS00761">
    <property type="entry name" value="SPASE_I_3"/>
    <property type="match status" value="1"/>
</dbReference>
<dbReference type="Gene3D" id="2.10.109.10">
    <property type="entry name" value="Umud Fragment, subunit A"/>
    <property type="match status" value="1"/>
</dbReference>
<dbReference type="Pfam" id="PF10502">
    <property type="entry name" value="Peptidase_S26"/>
    <property type="match status" value="1"/>
</dbReference>
<evidence type="ECO:0000256" key="4">
    <source>
        <dbReference type="ARBA" id="ARBA00013208"/>
    </source>
</evidence>
<evidence type="ECO:0000256" key="5">
    <source>
        <dbReference type="ARBA" id="ARBA00022801"/>
    </source>
</evidence>
<evidence type="ECO:0000259" key="7">
    <source>
        <dbReference type="Pfam" id="PF10502"/>
    </source>
</evidence>
<dbReference type="NCBIfam" id="TIGR02227">
    <property type="entry name" value="sigpep_I_bact"/>
    <property type="match status" value="1"/>
</dbReference>
<gene>
    <name evidence="8" type="primary">lepB</name>
    <name evidence="8" type="ORF">FYJ75_00640</name>
</gene>
<reference evidence="8 9" key="1">
    <citation type="submission" date="2019-08" db="EMBL/GenBank/DDBJ databases">
        <title>In-depth cultivation of the pig gut microbiome towards novel bacterial diversity and tailored functional studies.</title>
        <authorList>
            <person name="Wylensek D."/>
            <person name="Hitch T.C.A."/>
            <person name="Clavel T."/>
        </authorList>
    </citation>
    <scope>NUCLEOTIDE SEQUENCE [LARGE SCALE GENOMIC DNA]</scope>
    <source>
        <strain evidence="8 9">MUC/MUC-530-WT-4D</strain>
    </source>
</reference>
<dbReference type="EC" id="3.4.21.89" evidence="4 6"/>
<accession>A0A6L5YMA8</accession>
<sequence length="194" mass="21872">MSRRSNGLNFNRRRRKFNLPLFKEIITWTIAIAITVFLAFVTVYFFGLRTTVVGQAMESTLSNGDNILINRFGYMLGKPKQDDVVVFLPNGNEKSHYYVRRVVAVPGDTVQIKDGAVYVNDELYNVPSGVASIDDPGLAADPITLGDDEYFVLGDNRNNSEDSRYANIGNIKEEYVIGKAWYRITSFGDMGRIH</sequence>
<dbReference type="AlphaFoldDB" id="A0A6L5YMA8"/>
<protein>
    <recommendedName>
        <fullName evidence="4 6">Signal peptidase I</fullName>
        <ecNumber evidence="4 6">3.4.21.89</ecNumber>
    </recommendedName>
</protein>
<proteinExistence type="inferred from homology"/>
<evidence type="ECO:0000313" key="9">
    <source>
        <dbReference type="Proteomes" id="UP000474024"/>
    </source>
</evidence>
<evidence type="ECO:0000256" key="2">
    <source>
        <dbReference type="ARBA" id="ARBA00004401"/>
    </source>
</evidence>
<comment type="similarity">
    <text evidence="3 6">Belongs to the peptidase S26 family.</text>
</comment>
<dbReference type="RefSeq" id="WP_328596800.1">
    <property type="nucleotide sequence ID" value="NZ_VUNI01000001.1"/>
</dbReference>
<dbReference type="GO" id="GO:0005886">
    <property type="term" value="C:plasma membrane"/>
    <property type="evidence" value="ECO:0007669"/>
    <property type="project" value="UniProtKB-SubCell"/>
</dbReference>
<evidence type="ECO:0000256" key="1">
    <source>
        <dbReference type="ARBA" id="ARBA00000677"/>
    </source>
</evidence>
<dbReference type="InterPro" id="IPR000223">
    <property type="entry name" value="Pept_S26A_signal_pept_1"/>
</dbReference>
<dbReference type="GO" id="GO:0004252">
    <property type="term" value="F:serine-type endopeptidase activity"/>
    <property type="evidence" value="ECO:0007669"/>
    <property type="project" value="InterPro"/>
</dbReference>
<keyword evidence="6" id="KW-1133">Transmembrane helix</keyword>
<evidence type="ECO:0000256" key="6">
    <source>
        <dbReference type="RuleBase" id="RU362042"/>
    </source>
</evidence>
<dbReference type="CDD" id="cd06530">
    <property type="entry name" value="S26_SPase_I"/>
    <property type="match status" value="1"/>
</dbReference>
<dbReference type="InterPro" id="IPR019758">
    <property type="entry name" value="Pept_S26A_signal_pept_1_CS"/>
</dbReference>
<dbReference type="GO" id="GO:0009003">
    <property type="term" value="F:signal peptidase activity"/>
    <property type="evidence" value="ECO:0007669"/>
    <property type="project" value="UniProtKB-EC"/>
</dbReference>
<dbReference type="PANTHER" id="PTHR43390">
    <property type="entry name" value="SIGNAL PEPTIDASE I"/>
    <property type="match status" value="1"/>
</dbReference>
<dbReference type="EMBL" id="VUNI01000001">
    <property type="protein sequence ID" value="MST73540.1"/>
    <property type="molecule type" value="Genomic_DNA"/>
</dbReference>
<feature type="domain" description="Peptidase S26" evidence="7">
    <location>
        <begin position="26"/>
        <end position="181"/>
    </location>
</feature>